<evidence type="ECO:0000256" key="1">
    <source>
        <dbReference type="SAM" id="MobiDB-lite"/>
    </source>
</evidence>
<dbReference type="AlphaFoldDB" id="A0A561USK2"/>
<accession>A0A561USK2</accession>
<protein>
    <submittedName>
        <fullName evidence="2">Uncharacterized protein</fullName>
    </submittedName>
</protein>
<feature type="region of interest" description="Disordered" evidence="1">
    <location>
        <begin position="74"/>
        <end position="125"/>
    </location>
</feature>
<feature type="compositionally biased region" description="Low complexity" evidence="1">
    <location>
        <begin position="84"/>
        <end position="113"/>
    </location>
</feature>
<comment type="caution">
    <text evidence="2">The sequence shown here is derived from an EMBL/GenBank/DDBJ whole genome shotgun (WGS) entry which is preliminary data.</text>
</comment>
<gene>
    <name evidence="2" type="ORF">FHX80_11720</name>
</gene>
<dbReference type="Proteomes" id="UP000318186">
    <property type="component" value="Unassembled WGS sequence"/>
</dbReference>
<organism evidence="2 3">
    <name type="scientific">Streptomyces brevispora</name>
    <dbReference type="NCBI Taxonomy" id="887462"/>
    <lineage>
        <taxon>Bacteria</taxon>
        <taxon>Bacillati</taxon>
        <taxon>Actinomycetota</taxon>
        <taxon>Actinomycetes</taxon>
        <taxon>Kitasatosporales</taxon>
        <taxon>Streptomycetaceae</taxon>
        <taxon>Streptomyces</taxon>
    </lineage>
</organism>
<dbReference type="EMBL" id="VIWW01000001">
    <property type="protein sequence ID" value="TWG02314.1"/>
    <property type="molecule type" value="Genomic_DNA"/>
</dbReference>
<name>A0A561USK2_9ACTN</name>
<reference evidence="2 3" key="1">
    <citation type="submission" date="2019-06" db="EMBL/GenBank/DDBJ databases">
        <title>Sequencing the genomes of 1000 actinobacteria strains.</title>
        <authorList>
            <person name="Klenk H.-P."/>
        </authorList>
    </citation>
    <scope>NUCLEOTIDE SEQUENCE [LARGE SCALE GENOMIC DNA]</scope>
    <source>
        <strain evidence="2 3">DSM 42059</strain>
    </source>
</reference>
<evidence type="ECO:0000313" key="2">
    <source>
        <dbReference type="EMBL" id="TWG02314.1"/>
    </source>
</evidence>
<evidence type="ECO:0000313" key="3">
    <source>
        <dbReference type="Proteomes" id="UP000318186"/>
    </source>
</evidence>
<proteinExistence type="predicted"/>
<dbReference type="RefSeq" id="WP_167523354.1">
    <property type="nucleotide sequence ID" value="NZ_VIWW01000001.1"/>
</dbReference>
<sequence length="246" mass="25478">MDKELLRRLRVAAEAHRPDRERILARVERGMAEGGPAARVVRPPRTATPWLRVAGATAAVCGVLAAGAFAVTSAGGGGPRGDRVAAPPTSSGTTSATGTTGATGAPAVPGGAPRTEDGPLWTDGAVDPHSNAYWAQSNVTLRTTEPLSSLTVELRIALTGGVTSTGSWRSLPERDFTVSVSEDGGFLVYRWALKPGRTVPAGTHTFAGQYDHAEGERDASGDYLTAHAVRASGQRATVGDRFGPAR</sequence>